<evidence type="ECO:0000313" key="2">
    <source>
        <dbReference type="EMBL" id="KLU84408.1"/>
    </source>
</evidence>
<dbReference type="EnsemblFungi" id="MAPG_03451T0">
    <property type="protein sequence ID" value="MAPG_03451T0"/>
    <property type="gene ID" value="MAPG_03451"/>
</dbReference>
<feature type="compositionally biased region" description="Basic and acidic residues" evidence="1">
    <location>
        <begin position="114"/>
        <end position="124"/>
    </location>
</feature>
<evidence type="ECO:0000313" key="4">
    <source>
        <dbReference type="Proteomes" id="UP000011715"/>
    </source>
</evidence>
<dbReference type="Proteomes" id="UP000011715">
    <property type="component" value="Unassembled WGS sequence"/>
</dbReference>
<keyword evidence="4" id="KW-1185">Reference proteome</keyword>
<sequence length="193" mass="21002">MNPSPDGPGESPPHMNPVVALGFVEVDVKSLRRLAVDVEDYVDTRDPKGRTSVAVAVKLLLPASSSALASRLFELANRRLDVFGLLREHLPRLLDKGARHQTPLPGVLGHGRPGRPELKEDSSMEGRGSPWRGHAWRDAEACWEMYGAIVAAWAGVVSAPGGALMGKKVGWTILVATYSRGLLPADAWSRWRR</sequence>
<dbReference type="AlphaFoldDB" id="A0A0C4DU17"/>
<reference evidence="2" key="2">
    <citation type="submission" date="2010-05" db="EMBL/GenBank/DDBJ databases">
        <title>The Genome Sequence of Magnaporthe poae strain ATCC 64411.</title>
        <authorList>
            <consortium name="The Broad Institute Genome Sequencing Platform"/>
            <consortium name="Broad Institute Genome Sequencing Center for Infectious Disease"/>
            <person name="Ma L.-J."/>
            <person name="Dead R."/>
            <person name="Young S."/>
            <person name="Zeng Q."/>
            <person name="Koehrsen M."/>
            <person name="Alvarado L."/>
            <person name="Berlin A."/>
            <person name="Chapman S.B."/>
            <person name="Chen Z."/>
            <person name="Freedman E."/>
            <person name="Gellesch M."/>
            <person name="Goldberg J."/>
            <person name="Griggs A."/>
            <person name="Gujja S."/>
            <person name="Heilman E.R."/>
            <person name="Heiman D."/>
            <person name="Hepburn T."/>
            <person name="Howarth C."/>
            <person name="Jen D."/>
            <person name="Larson L."/>
            <person name="Mehta T."/>
            <person name="Neiman D."/>
            <person name="Pearson M."/>
            <person name="Roberts A."/>
            <person name="Saif S."/>
            <person name="Shea T."/>
            <person name="Shenoy N."/>
            <person name="Sisk P."/>
            <person name="Stolte C."/>
            <person name="Sykes S."/>
            <person name="Walk T."/>
            <person name="White J."/>
            <person name="Yandava C."/>
            <person name="Haas B."/>
            <person name="Nusbaum C."/>
            <person name="Birren B."/>
        </authorList>
    </citation>
    <scope>NUCLEOTIDE SEQUENCE</scope>
    <source>
        <strain evidence="2">ATCC 64411</strain>
    </source>
</reference>
<organism evidence="3 4">
    <name type="scientific">Magnaporthiopsis poae (strain ATCC 64411 / 73-15)</name>
    <name type="common">Kentucky bluegrass fungus</name>
    <name type="synonym">Magnaporthe poae</name>
    <dbReference type="NCBI Taxonomy" id="644358"/>
    <lineage>
        <taxon>Eukaryota</taxon>
        <taxon>Fungi</taxon>
        <taxon>Dikarya</taxon>
        <taxon>Ascomycota</taxon>
        <taxon>Pezizomycotina</taxon>
        <taxon>Sordariomycetes</taxon>
        <taxon>Sordariomycetidae</taxon>
        <taxon>Magnaporthales</taxon>
        <taxon>Magnaporthaceae</taxon>
        <taxon>Magnaporthiopsis</taxon>
    </lineage>
</organism>
<evidence type="ECO:0000313" key="3">
    <source>
        <dbReference type="EnsemblFungi" id="MAPG_03451T0"/>
    </source>
</evidence>
<dbReference type="EMBL" id="ADBL01000824">
    <property type="status" value="NOT_ANNOTATED_CDS"/>
    <property type="molecule type" value="Genomic_DNA"/>
</dbReference>
<name>A0A0C4DU17_MAGP6</name>
<reference evidence="2" key="3">
    <citation type="submission" date="2011-03" db="EMBL/GenBank/DDBJ databases">
        <title>Annotation of Magnaporthe poae ATCC 64411.</title>
        <authorList>
            <person name="Ma L.-J."/>
            <person name="Dead R."/>
            <person name="Young S.K."/>
            <person name="Zeng Q."/>
            <person name="Gargeya S."/>
            <person name="Fitzgerald M."/>
            <person name="Haas B."/>
            <person name="Abouelleil A."/>
            <person name="Alvarado L."/>
            <person name="Arachchi H.M."/>
            <person name="Berlin A."/>
            <person name="Brown A."/>
            <person name="Chapman S.B."/>
            <person name="Chen Z."/>
            <person name="Dunbar C."/>
            <person name="Freedman E."/>
            <person name="Gearin G."/>
            <person name="Gellesch M."/>
            <person name="Goldberg J."/>
            <person name="Griggs A."/>
            <person name="Gujja S."/>
            <person name="Heiman D."/>
            <person name="Howarth C."/>
            <person name="Larson L."/>
            <person name="Lui A."/>
            <person name="MacDonald P.J.P."/>
            <person name="Mehta T."/>
            <person name="Montmayeur A."/>
            <person name="Murphy C."/>
            <person name="Neiman D."/>
            <person name="Pearson M."/>
            <person name="Priest M."/>
            <person name="Roberts A."/>
            <person name="Saif S."/>
            <person name="Shea T."/>
            <person name="Shenoy N."/>
            <person name="Sisk P."/>
            <person name="Stolte C."/>
            <person name="Sykes S."/>
            <person name="Yandava C."/>
            <person name="Wortman J."/>
            <person name="Nusbaum C."/>
            <person name="Birren B."/>
        </authorList>
    </citation>
    <scope>NUCLEOTIDE SEQUENCE</scope>
    <source>
        <strain evidence="2">ATCC 64411</strain>
    </source>
</reference>
<dbReference type="EMBL" id="GL876967">
    <property type="protein sequence ID" value="KLU84408.1"/>
    <property type="molecule type" value="Genomic_DNA"/>
</dbReference>
<evidence type="ECO:0000256" key="1">
    <source>
        <dbReference type="SAM" id="MobiDB-lite"/>
    </source>
</evidence>
<proteinExistence type="predicted"/>
<dbReference type="VEuPathDB" id="FungiDB:MAPG_03451"/>
<feature type="region of interest" description="Disordered" evidence="1">
    <location>
        <begin position="101"/>
        <end position="130"/>
    </location>
</feature>
<protein>
    <submittedName>
        <fullName evidence="2 3">Uncharacterized protein</fullName>
    </submittedName>
</protein>
<gene>
    <name evidence="2" type="ORF">MAPG_03451</name>
</gene>
<accession>A0A0C4DU17</accession>
<reference evidence="3" key="5">
    <citation type="submission" date="2015-06" db="UniProtKB">
        <authorList>
            <consortium name="EnsemblFungi"/>
        </authorList>
    </citation>
    <scope>IDENTIFICATION</scope>
    <source>
        <strain evidence="3">ATCC 64411</strain>
    </source>
</reference>
<reference evidence="3" key="4">
    <citation type="journal article" date="2015" name="G3 (Bethesda)">
        <title>Genome sequences of three phytopathogenic species of the Magnaporthaceae family of fungi.</title>
        <authorList>
            <person name="Okagaki L.H."/>
            <person name="Nunes C.C."/>
            <person name="Sailsbery J."/>
            <person name="Clay B."/>
            <person name="Brown D."/>
            <person name="John T."/>
            <person name="Oh Y."/>
            <person name="Young N."/>
            <person name="Fitzgerald M."/>
            <person name="Haas B.J."/>
            <person name="Zeng Q."/>
            <person name="Young S."/>
            <person name="Adiconis X."/>
            <person name="Fan L."/>
            <person name="Levin J.Z."/>
            <person name="Mitchell T.K."/>
            <person name="Okubara P.A."/>
            <person name="Farman M.L."/>
            <person name="Kohn L.M."/>
            <person name="Birren B."/>
            <person name="Ma L.-J."/>
            <person name="Dean R.A."/>
        </authorList>
    </citation>
    <scope>NUCLEOTIDE SEQUENCE</scope>
    <source>
        <strain evidence="3">ATCC 64411 / 73-15</strain>
    </source>
</reference>
<reference evidence="4" key="1">
    <citation type="submission" date="2010-05" db="EMBL/GenBank/DDBJ databases">
        <title>The genome sequence of Magnaporthe poae strain ATCC 64411.</title>
        <authorList>
            <person name="Ma L.-J."/>
            <person name="Dead R."/>
            <person name="Young S."/>
            <person name="Zeng Q."/>
            <person name="Koehrsen M."/>
            <person name="Alvarado L."/>
            <person name="Berlin A."/>
            <person name="Chapman S.B."/>
            <person name="Chen Z."/>
            <person name="Freedman E."/>
            <person name="Gellesch M."/>
            <person name="Goldberg J."/>
            <person name="Griggs A."/>
            <person name="Gujja S."/>
            <person name="Heilman E.R."/>
            <person name="Heiman D."/>
            <person name="Hepburn T."/>
            <person name="Howarth C."/>
            <person name="Jen D."/>
            <person name="Larson L."/>
            <person name="Mehta T."/>
            <person name="Neiman D."/>
            <person name="Pearson M."/>
            <person name="Roberts A."/>
            <person name="Saif S."/>
            <person name="Shea T."/>
            <person name="Shenoy N."/>
            <person name="Sisk P."/>
            <person name="Stolte C."/>
            <person name="Sykes S."/>
            <person name="Walk T."/>
            <person name="White J."/>
            <person name="Yandava C."/>
            <person name="Haas B."/>
            <person name="Nusbaum C."/>
            <person name="Birren B."/>
        </authorList>
    </citation>
    <scope>NUCLEOTIDE SEQUENCE [LARGE SCALE GENOMIC DNA]</scope>
    <source>
        <strain evidence="4">ATCC 64411 / 73-15</strain>
    </source>
</reference>